<keyword evidence="1" id="KW-1133">Transmembrane helix</keyword>
<dbReference type="PANTHER" id="PTHR34351:SF1">
    <property type="entry name" value="SLR1927 PROTEIN"/>
    <property type="match status" value="1"/>
</dbReference>
<name>A0ABU4RY24_9GAMM</name>
<dbReference type="Proteomes" id="UP001273505">
    <property type="component" value="Unassembled WGS sequence"/>
</dbReference>
<dbReference type="PANTHER" id="PTHR34351">
    <property type="entry name" value="SLR1927 PROTEIN-RELATED"/>
    <property type="match status" value="1"/>
</dbReference>
<organism evidence="2 3">
    <name type="scientific">Gilvimarinus gilvus</name>
    <dbReference type="NCBI Taxonomy" id="3058038"/>
    <lineage>
        <taxon>Bacteria</taxon>
        <taxon>Pseudomonadati</taxon>
        <taxon>Pseudomonadota</taxon>
        <taxon>Gammaproteobacteria</taxon>
        <taxon>Cellvibrionales</taxon>
        <taxon>Cellvibrionaceae</taxon>
        <taxon>Gilvimarinus</taxon>
    </lineage>
</organism>
<protein>
    <submittedName>
        <fullName evidence="2">DUF58 domain-containing protein</fullName>
    </submittedName>
</protein>
<dbReference type="EMBL" id="JAXAFO010000014">
    <property type="protein sequence ID" value="MDX6849695.1"/>
    <property type="molecule type" value="Genomic_DNA"/>
</dbReference>
<proteinExistence type="predicted"/>
<evidence type="ECO:0000313" key="3">
    <source>
        <dbReference type="Proteomes" id="UP001273505"/>
    </source>
</evidence>
<keyword evidence="1" id="KW-0812">Transmembrane</keyword>
<accession>A0ABU4RY24</accession>
<dbReference type="RefSeq" id="WP_302722619.1">
    <property type="nucleotide sequence ID" value="NZ_JAULRU010000569.1"/>
</dbReference>
<evidence type="ECO:0000313" key="2">
    <source>
        <dbReference type="EMBL" id="MDX6849695.1"/>
    </source>
</evidence>
<keyword evidence="3" id="KW-1185">Reference proteome</keyword>
<comment type="caution">
    <text evidence="2">The sequence shown here is derived from an EMBL/GenBank/DDBJ whole genome shotgun (WGS) entry which is preliminary data.</text>
</comment>
<feature type="transmembrane region" description="Helical" evidence="1">
    <location>
        <begin position="31"/>
        <end position="54"/>
    </location>
</feature>
<sequence length="320" mass="35567">MRLSNRIEAVFWRWTEKRVPRSRQVTLRHRSIYVIPSKSSLGFTVAIFLLWLLGTNYQNNLILAASFLLMGLFFVSIIHAFRNLSGLTLSVNAPSPGFCCQMVNVPIELSTAENMAAHDLWLGMAPDGLAQADVPQGAAATIALQVLPERRGWLQPGRIIVKSYYPLGLVRVWSWVYLDTNILIYPQPTPPTFVDHLGRGGESEEGARIQADDDFMGFVDYQPGAPLSQVAWKLYARGAGLHLKQYGGAERASFWLDYENLTGGVEQRLSGLCYLALEWHQSGRDFGLKLPGQTISVAAGEAHLHQVLKALALYQPESAK</sequence>
<keyword evidence="1" id="KW-0472">Membrane</keyword>
<reference evidence="2 3" key="1">
    <citation type="submission" date="2023-11" db="EMBL/GenBank/DDBJ databases">
        <title>Gilvimarinus fulvus sp. nov., isolated from the surface of Kelp.</title>
        <authorList>
            <person name="Sun Y.Y."/>
            <person name="Gong Y."/>
            <person name="Du Z.J."/>
        </authorList>
    </citation>
    <scope>NUCLEOTIDE SEQUENCE [LARGE SCALE GENOMIC DNA]</scope>
    <source>
        <strain evidence="2 3">SDUM040013</strain>
    </source>
</reference>
<evidence type="ECO:0000256" key="1">
    <source>
        <dbReference type="SAM" id="Phobius"/>
    </source>
</evidence>
<gene>
    <name evidence="2" type="ORF">SCD92_10005</name>
</gene>
<feature type="transmembrane region" description="Helical" evidence="1">
    <location>
        <begin position="60"/>
        <end position="81"/>
    </location>
</feature>